<comment type="subcellular location">
    <subcellularLocation>
        <location evidence="1 11">Cytoplasm</location>
    </subcellularLocation>
</comment>
<reference evidence="13 14" key="1">
    <citation type="journal article" date="2007" name="PLoS Pathog.">
        <title>Genome sequence of Babesia bovis and comparative analysis of apicomplexan hemoprotozoa.</title>
        <authorList>
            <person name="Brayton K.A."/>
            <person name="Lau A.O.T."/>
            <person name="Herndon D.R."/>
            <person name="Hannick L."/>
            <person name="Kappmeyer L.S."/>
            <person name="Berens S.J."/>
            <person name="Bidwell S.L."/>
            <person name="Brown W.C."/>
            <person name="Crabtree J."/>
            <person name="Fadrosh D."/>
            <person name="Feldblum T."/>
            <person name="Forberger H.A."/>
            <person name="Haas B.J."/>
            <person name="Howell J.M."/>
            <person name="Khouri H."/>
            <person name="Koo H."/>
            <person name="Mann D.J."/>
            <person name="Norimine J."/>
            <person name="Paulsen I.T."/>
            <person name="Radune D."/>
            <person name="Ren Q."/>
            <person name="Smith R.K. Jr."/>
            <person name="Suarez C.E."/>
            <person name="White O."/>
            <person name="Wortman J.R."/>
            <person name="Knowles D.P. Jr."/>
            <person name="McElwain T.F."/>
            <person name="Nene V.M."/>
        </authorList>
    </citation>
    <scope>NUCLEOTIDE SEQUENCE [LARGE SCALE GENOMIC DNA]</scope>
    <source>
        <strain evidence="13">T2Bo</strain>
    </source>
</reference>
<protein>
    <recommendedName>
        <fullName evidence="11">Cysteine protease</fullName>
        <ecNumber evidence="11">3.4.22.-</ecNumber>
    </recommendedName>
</protein>
<evidence type="ECO:0000256" key="3">
    <source>
        <dbReference type="ARBA" id="ARBA00022448"/>
    </source>
</evidence>
<comment type="caution">
    <text evidence="13">The sequence shown here is derived from an EMBL/GenBank/DDBJ whole genome shotgun (WGS) entry which is preliminary data.</text>
</comment>
<dbReference type="GO" id="GO:0004197">
    <property type="term" value="F:cysteine-type endopeptidase activity"/>
    <property type="evidence" value="ECO:0007669"/>
    <property type="project" value="TreeGrafter"/>
</dbReference>
<dbReference type="STRING" id="5865.A7AU94"/>
<keyword evidence="6 11" id="KW-0378">Hydrolase</keyword>
<evidence type="ECO:0000313" key="13">
    <source>
        <dbReference type="EMBL" id="EDO06505.1"/>
    </source>
</evidence>
<name>A7AU94_BABBO</name>
<comment type="catalytic activity">
    <reaction evidence="10">
        <text>[protein]-C-terminal L-amino acid-glycyl-phosphatidylethanolamide + H2O = [protein]-C-terminal L-amino acid-glycine + a 1,2-diacyl-sn-glycero-3-phosphoethanolamine</text>
        <dbReference type="Rhea" id="RHEA:67548"/>
        <dbReference type="Rhea" id="RHEA-COMP:17323"/>
        <dbReference type="Rhea" id="RHEA-COMP:17324"/>
        <dbReference type="ChEBI" id="CHEBI:15377"/>
        <dbReference type="ChEBI" id="CHEBI:64612"/>
        <dbReference type="ChEBI" id="CHEBI:172940"/>
        <dbReference type="ChEBI" id="CHEBI:172941"/>
    </reaction>
    <physiologicalReaction direction="left-to-right" evidence="10">
        <dbReference type="Rhea" id="RHEA:67549"/>
    </physiologicalReaction>
</comment>
<dbReference type="GO" id="GO:0019786">
    <property type="term" value="F:protein-phosphatidylethanolamide deconjugating activity"/>
    <property type="evidence" value="ECO:0007669"/>
    <property type="project" value="InterPro"/>
</dbReference>
<dbReference type="Pfam" id="PF03416">
    <property type="entry name" value="Peptidase_C54"/>
    <property type="match status" value="2"/>
</dbReference>
<keyword evidence="3" id="KW-0813">Transport</keyword>
<comment type="function">
    <text evidence="11">Cysteine protease that plays a key role in autophagy by mediating both proteolytic activation and delipidation of ATG8 family proteins.</text>
</comment>
<feature type="domain" description="Peptidase C54 catalytic" evidence="12">
    <location>
        <begin position="27"/>
        <end position="142"/>
    </location>
</feature>
<dbReference type="AlphaFoldDB" id="A7AU94"/>
<keyword evidence="5 11" id="KW-0645">Protease</keyword>
<organism evidence="13 14">
    <name type="scientific">Babesia bovis</name>
    <dbReference type="NCBI Taxonomy" id="5865"/>
    <lineage>
        <taxon>Eukaryota</taxon>
        <taxon>Sar</taxon>
        <taxon>Alveolata</taxon>
        <taxon>Apicomplexa</taxon>
        <taxon>Aconoidasida</taxon>
        <taxon>Piroplasmida</taxon>
        <taxon>Babesiidae</taxon>
        <taxon>Babesia</taxon>
    </lineage>
</organism>
<dbReference type="GO" id="GO:0034727">
    <property type="term" value="P:piecemeal microautophagy of the nucleus"/>
    <property type="evidence" value="ECO:0007669"/>
    <property type="project" value="TreeGrafter"/>
</dbReference>
<evidence type="ECO:0000256" key="8">
    <source>
        <dbReference type="ARBA" id="ARBA00022927"/>
    </source>
</evidence>
<proteinExistence type="inferred from homology"/>
<dbReference type="GO" id="GO:0016485">
    <property type="term" value="P:protein processing"/>
    <property type="evidence" value="ECO:0007669"/>
    <property type="project" value="TreeGrafter"/>
</dbReference>
<evidence type="ECO:0000259" key="12">
    <source>
        <dbReference type="Pfam" id="PF03416"/>
    </source>
</evidence>
<dbReference type="GO" id="GO:0005737">
    <property type="term" value="C:cytoplasm"/>
    <property type="evidence" value="ECO:0007669"/>
    <property type="project" value="UniProtKB-SubCell"/>
</dbReference>
<evidence type="ECO:0000256" key="2">
    <source>
        <dbReference type="ARBA" id="ARBA00010958"/>
    </source>
</evidence>
<keyword evidence="9 11" id="KW-0072">Autophagy</keyword>
<evidence type="ECO:0000256" key="10">
    <source>
        <dbReference type="ARBA" id="ARBA00029362"/>
    </source>
</evidence>
<evidence type="ECO:0000256" key="11">
    <source>
        <dbReference type="RuleBase" id="RU363115"/>
    </source>
</evidence>
<keyword evidence="7" id="KW-0788">Thiol protease</keyword>
<dbReference type="InParanoid" id="A7AU94"/>
<comment type="similarity">
    <text evidence="2 11">Belongs to the peptidase C54 family.</text>
</comment>
<keyword evidence="14" id="KW-1185">Reference proteome</keyword>
<evidence type="ECO:0000256" key="4">
    <source>
        <dbReference type="ARBA" id="ARBA00022490"/>
    </source>
</evidence>
<dbReference type="InterPro" id="IPR005078">
    <property type="entry name" value="Peptidase_C54"/>
</dbReference>
<feature type="domain" description="Peptidase C54 catalytic" evidence="12">
    <location>
        <begin position="147"/>
        <end position="197"/>
    </location>
</feature>
<dbReference type="PANTHER" id="PTHR22624:SF49">
    <property type="entry name" value="CYSTEINE PROTEASE"/>
    <property type="match status" value="1"/>
</dbReference>
<evidence type="ECO:0000256" key="1">
    <source>
        <dbReference type="ARBA" id="ARBA00004496"/>
    </source>
</evidence>
<dbReference type="Proteomes" id="UP000002173">
    <property type="component" value="Chromosome 2"/>
</dbReference>
<gene>
    <name evidence="13" type="ORF">BBOV_II005540</name>
</gene>
<dbReference type="GO" id="GO:0000045">
    <property type="term" value="P:autophagosome assembly"/>
    <property type="evidence" value="ECO:0007669"/>
    <property type="project" value="TreeGrafter"/>
</dbReference>
<dbReference type="PANTHER" id="PTHR22624">
    <property type="entry name" value="CYSTEINE PROTEASE ATG4"/>
    <property type="match status" value="1"/>
</dbReference>
<evidence type="ECO:0000256" key="6">
    <source>
        <dbReference type="ARBA" id="ARBA00022801"/>
    </source>
</evidence>
<dbReference type="GO" id="GO:0035973">
    <property type="term" value="P:aggrephagy"/>
    <property type="evidence" value="ECO:0007669"/>
    <property type="project" value="TreeGrafter"/>
</dbReference>
<dbReference type="InterPro" id="IPR046792">
    <property type="entry name" value="Peptidase_C54_cat"/>
</dbReference>
<dbReference type="VEuPathDB" id="PiroplasmaDB:BBOV_II005540"/>
<dbReference type="InterPro" id="IPR038765">
    <property type="entry name" value="Papain-like_cys_pep_sf"/>
</dbReference>
<sequence>MGVDMDQTAVVLGHTFAMCDQNPGPKLRERLKDFILLTYRRGLSIHLPRFYAGNIPKRFYGIWPLWQQTDIKTDRGWGCALRATQMALAEALRDVLSPLDNVQEQRSRILQLFYDTTEAPFSLENLVMADVEHGANVVAWITVQKELSESQNECLKYLFTLPWFKGMVGAKKDKQRAYYFVGHHGNQALYLDPHEYCPVRNLLYVH</sequence>
<accession>A7AU94</accession>
<evidence type="ECO:0000256" key="5">
    <source>
        <dbReference type="ARBA" id="ARBA00022670"/>
    </source>
</evidence>
<dbReference type="EMBL" id="AAXT01000003">
    <property type="protein sequence ID" value="EDO06505.1"/>
    <property type="molecule type" value="Genomic_DNA"/>
</dbReference>
<dbReference type="SUPFAM" id="SSF54001">
    <property type="entry name" value="Cysteine proteinases"/>
    <property type="match status" value="1"/>
</dbReference>
<evidence type="ECO:0000256" key="7">
    <source>
        <dbReference type="ARBA" id="ARBA00022807"/>
    </source>
</evidence>
<dbReference type="EC" id="3.4.22.-" evidence="11"/>
<keyword evidence="8 11" id="KW-0653">Protein transport</keyword>
<evidence type="ECO:0000313" key="14">
    <source>
        <dbReference type="Proteomes" id="UP000002173"/>
    </source>
</evidence>
<dbReference type="GO" id="GO:0000423">
    <property type="term" value="P:mitophagy"/>
    <property type="evidence" value="ECO:0007669"/>
    <property type="project" value="TreeGrafter"/>
</dbReference>
<evidence type="ECO:0000256" key="9">
    <source>
        <dbReference type="ARBA" id="ARBA00023006"/>
    </source>
</evidence>
<dbReference type="GO" id="GO:0015031">
    <property type="term" value="P:protein transport"/>
    <property type="evidence" value="ECO:0007669"/>
    <property type="project" value="UniProtKB-KW"/>
</dbReference>
<dbReference type="eggNOG" id="KOG2674">
    <property type="taxonomic scope" value="Eukaryota"/>
</dbReference>
<keyword evidence="4 11" id="KW-0963">Cytoplasm</keyword>